<dbReference type="InterPro" id="IPR005467">
    <property type="entry name" value="His_kinase_dom"/>
</dbReference>
<dbReference type="Proteomes" id="UP000428328">
    <property type="component" value="Chromosome"/>
</dbReference>
<dbReference type="SMART" id="SM00086">
    <property type="entry name" value="PAC"/>
    <property type="match status" value="2"/>
</dbReference>
<evidence type="ECO:0000256" key="5">
    <source>
        <dbReference type="SAM" id="Coils"/>
    </source>
</evidence>
<dbReference type="Gene3D" id="3.30.450.20">
    <property type="entry name" value="PAS domain"/>
    <property type="match status" value="2"/>
</dbReference>
<dbReference type="EMBL" id="CP046400">
    <property type="protein sequence ID" value="QGY40364.1"/>
    <property type="molecule type" value="Genomic_DNA"/>
</dbReference>
<dbReference type="InterPro" id="IPR003594">
    <property type="entry name" value="HATPase_dom"/>
</dbReference>
<dbReference type="SMART" id="SM00448">
    <property type="entry name" value="REC"/>
    <property type="match status" value="1"/>
</dbReference>
<dbReference type="SUPFAM" id="SSF55874">
    <property type="entry name" value="ATPase domain of HSP90 chaperone/DNA topoisomerase II/histidine kinase"/>
    <property type="match status" value="1"/>
</dbReference>
<evidence type="ECO:0000256" key="3">
    <source>
        <dbReference type="ARBA" id="ARBA00022553"/>
    </source>
</evidence>
<dbReference type="Pfam" id="PF08448">
    <property type="entry name" value="PAS_4"/>
    <property type="match status" value="2"/>
</dbReference>
<dbReference type="InterPro" id="IPR036890">
    <property type="entry name" value="HATPase_C_sf"/>
</dbReference>
<evidence type="ECO:0000256" key="2">
    <source>
        <dbReference type="ARBA" id="ARBA00012438"/>
    </source>
</evidence>
<feature type="domain" description="PAC" evidence="8">
    <location>
        <begin position="241"/>
        <end position="293"/>
    </location>
</feature>
<name>A0A6I6JS35_9BACT</name>
<dbReference type="PROSITE" id="PS50109">
    <property type="entry name" value="HIS_KIN"/>
    <property type="match status" value="1"/>
</dbReference>
<proteinExistence type="predicted"/>
<accession>A0A6I6JS35</accession>
<feature type="domain" description="PAC" evidence="8">
    <location>
        <begin position="363"/>
        <end position="415"/>
    </location>
</feature>
<dbReference type="InterPro" id="IPR011006">
    <property type="entry name" value="CheY-like_superfamily"/>
</dbReference>
<feature type="modified residue" description="4-aspartylphosphate" evidence="4">
    <location>
        <position position="54"/>
    </location>
</feature>
<dbReference type="RefSeq" id="WP_158947600.1">
    <property type="nucleotide sequence ID" value="NZ_CP046400.1"/>
</dbReference>
<dbReference type="Gene3D" id="3.40.50.2300">
    <property type="match status" value="1"/>
</dbReference>
<evidence type="ECO:0000259" key="8">
    <source>
        <dbReference type="PROSITE" id="PS50113"/>
    </source>
</evidence>
<dbReference type="SMART" id="SM00387">
    <property type="entry name" value="HATPase_c"/>
    <property type="match status" value="1"/>
</dbReference>
<evidence type="ECO:0000256" key="4">
    <source>
        <dbReference type="PROSITE-ProRule" id="PRU00169"/>
    </source>
</evidence>
<dbReference type="InterPro" id="IPR035965">
    <property type="entry name" value="PAS-like_dom_sf"/>
</dbReference>
<dbReference type="InterPro" id="IPR000700">
    <property type="entry name" value="PAS-assoc_C"/>
</dbReference>
<protein>
    <recommendedName>
        <fullName evidence="2">histidine kinase</fullName>
        <ecNumber evidence="2">2.7.13.3</ecNumber>
    </recommendedName>
</protein>
<dbReference type="PANTHER" id="PTHR43547">
    <property type="entry name" value="TWO-COMPONENT HISTIDINE KINASE"/>
    <property type="match status" value="1"/>
</dbReference>
<feature type="domain" description="Histidine kinase" evidence="6">
    <location>
        <begin position="422"/>
        <end position="637"/>
    </location>
</feature>
<reference evidence="9 10" key="1">
    <citation type="submission" date="2019-11" db="EMBL/GenBank/DDBJ databases">
        <authorList>
            <person name="Zheng R.K."/>
            <person name="Sun C.M."/>
        </authorList>
    </citation>
    <scope>NUCLEOTIDE SEQUENCE [LARGE SCALE GENOMIC DNA]</scope>
    <source>
        <strain evidence="9 10">SRB007</strain>
    </source>
</reference>
<dbReference type="InterPro" id="IPR001789">
    <property type="entry name" value="Sig_transdc_resp-reg_receiver"/>
</dbReference>
<dbReference type="KEGG" id="psel:GM415_09560"/>
<keyword evidence="10" id="KW-1185">Reference proteome</keyword>
<dbReference type="InterPro" id="IPR000014">
    <property type="entry name" value="PAS"/>
</dbReference>
<evidence type="ECO:0000259" key="7">
    <source>
        <dbReference type="PROSITE" id="PS50110"/>
    </source>
</evidence>
<dbReference type="SUPFAM" id="SSF52172">
    <property type="entry name" value="CheY-like"/>
    <property type="match status" value="1"/>
</dbReference>
<dbReference type="InterPro" id="IPR004358">
    <property type="entry name" value="Sig_transdc_His_kin-like_C"/>
</dbReference>
<dbReference type="InterPro" id="IPR001610">
    <property type="entry name" value="PAC"/>
</dbReference>
<organism evidence="9 10">
    <name type="scientific">Pseudodesulfovibrio cashew</name>
    <dbReference type="NCBI Taxonomy" id="2678688"/>
    <lineage>
        <taxon>Bacteria</taxon>
        <taxon>Pseudomonadati</taxon>
        <taxon>Thermodesulfobacteriota</taxon>
        <taxon>Desulfovibrionia</taxon>
        <taxon>Desulfovibrionales</taxon>
        <taxon>Desulfovibrionaceae</taxon>
    </lineage>
</organism>
<evidence type="ECO:0000256" key="1">
    <source>
        <dbReference type="ARBA" id="ARBA00000085"/>
    </source>
</evidence>
<feature type="coiled-coil region" evidence="5">
    <location>
        <begin position="121"/>
        <end position="152"/>
    </location>
</feature>
<dbReference type="EC" id="2.7.13.3" evidence="2"/>
<feature type="domain" description="Response regulatory" evidence="7">
    <location>
        <begin position="5"/>
        <end position="119"/>
    </location>
</feature>
<dbReference type="SUPFAM" id="SSF55785">
    <property type="entry name" value="PYP-like sensor domain (PAS domain)"/>
    <property type="match status" value="2"/>
</dbReference>
<keyword evidence="3 4" id="KW-0597">Phosphoprotein</keyword>
<evidence type="ECO:0000259" key="6">
    <source>
        <dbReference type="PROSITE" id="PS50109"/>
    </source>
</evidence>
<dbReference type="NCBIfam" id="TIGR00229">
    <property type="entry name" value="sensory_box"/>
    <property type="match status" value="1"/>
</dbReference>
<gene>
    <name evidence="9" type="ORF">GM415_09560</name>
</gene>
<dbReference type="PROSITE" id="PS50110">
    <property type="entry name" value="RESPONSE_REGULATORY"/>
    <property type="match status" value="1"/>
</dbReference>
<evidence type="ECO:0000313" key="9">
    <source>
        <dbReference type="EMBL" id="QGY40364.1"/>
    </source>
</evidence>
<dbReference type="InterPro" id="IPR013656">
    <property type="entry name" value="PAS_4"/>
</dbReference>
<dbReference type="GO" id="GO:0000155">
    <property type="term" value="F:phosphorelay sensor kinase activity"/>
    <property type="evidence" value="ECO:0007669"/>
    <property type="project" value="TreeGrafter"/>
</dbReference>
<dbReference type="PRINTS" id="PR00344">
    <property type="entry name" value="BCTRLSENSOR"/>
</dbReference>
<dbReference type="Pfam" id="PF00072">
    <property type="entry name" value="Response_reg"/>
    <property type="match status" value="1"/>
</dbReference>
<dbReference type="AlphaFoldDB" id="A0A6I6JS35"/>
<evidence type="ECO:0000313" key="10">
    <source>
        <dbReference type="Proteomes" id="UP000428328"/>
    </source>
</evidence>
<dbReference type="PANTHER" id="PTHR43547:SF2">
    <property type="entry name" value="HYBRID SIGNAL TRANSDUCTION HISTIDINE KINASE C"/>
    <property type="match status" value="1"/>
</dbReference>
<comment type="catalytic activity">
    <reaction evidence="1">
        <text>ATP + protein L-histidine = ADP + protein N-phospho-L-histidine.</text>
        <dbReference type="EC" id="2.7.13.3"/>
    </reaction>
</comment>
<keyword evidence="5" id="KW-0175">Coiled coil</keyword>
<dbReference type="Gene3D" id="3.30.565.10">
    <property type="entry name" value="Histidine kinase-like ATPase, C-terminal domain"/>
    <property type="match status" value="1"/>
</dbReference>
<dbReference type="Pfam" id="PF02518">
    <property type="entry name" value="HATPase_c"/>
    <property type="match status" value="1"/>
</dbReference>
<dbReference type="PROSITE" id="PS50113">
    <property type="entry name" value="PAC"/>
    <property type="match status" value="2"/>
</dbReference>
<sequence length="638" mass="70510">MGFSKLMLVDDEEGVRRFLGLSLMDMGYQVETAGDGESALALFETFRPQVVFTDIKMPVMDGIELLRRIKADSPDTEVIMITGHGDMDMAIESLKHGASDFITKPINNDVLEISLDRARERFSMRMQLREYTENLERLVEEKTSRIIELERQNAACQVVQGLSSALSSAAQEVETGSGLFNELPCLVSIHNRYLEIVAHNKLFEERLGNHVGSNSFDIYSDRNSPGNACPVQKTFETGKGQRSKENFLSRDGDEIPVTVYTAPIPDKDGNIELVLDISVDMTELKRLEDELLTAQYKYQRLFDDAPCYITVQNPDLTIAEANRKFVRDFGDVAGKFCFDTYKHRENPCPDCLVAKTLKDGEPRQRETVVTTLTGEQKNMLVQSAPIYDASGRVIQAMELSTDITEIRKLQDHLTSLGIMLGSMSHGVKGMLTSLDGGIYRLESGLRKGDEQRVQDATKTLKSMIGRVKKMVLDILYYAKSRELETESVDASVFLRDTAEIGGAKAEVSGVEFVCDVPDGLGDIQADTAALSAALVNFLENGVDACDGRGVDGGGRLEFSARRENGNLVITVADNGMGMDQETKDKIFTLFFSSKGKRGTGIGLFISNQTIERHGGTIRVDSSPDTGSIFTIILPDRLS</sequence>